<evidence type="ECO:0000313" key="1">
    <source>
        <dbReference type="EMBL" id="SUA71128.1"/>
    </source>
</evidence>
<dbReference type="AlphaFoldDB" id="A0A0F0G4Y1"/>
<evidence type="ECO:0000313" key="2">
    <source>
        <dbReference type="Proteomes" id="UP000254400"/>
    </source>
</evidence>
<sequence length="219" mass="24245">MHTLTVDELVDQDNHAWEEVRNILQEGNNPYRIVLAESESARGDSLYRLQVSTKSYLGTVAYETGGIIFDHGWITLLGAGGPEIYGSLASWNGLQEPVSVPALGGMLIVAYDAAGGFFGLDTGKFGRSGHIYYFAPDALEWESTELAYSGFLSWLAEGDLGLFYQTFRWNGWQSDMEQLQPGEVFAYYPPLWTQEGGGETSHKSPIAITEAWQAVTDRE</sequence>
<gene>
    <name evidence="1" type="ORF">NCTC10343_04015</name>
</gene>
<dbReference type="GeneID" id="93347340"/>
<accession>A0A0F0G4Y1</accession>
<proteinExistence type="predicted"/>
<organism evidence="1 2">
    <name type="scientific">Paenibacillus polymyxa</name>
    <name type="common">Bacillus polymyxa</name>
    <dbReference type="NCBI Taxonomy" id="1406"/>
    <lineage>
        <taxon>Bacteria</taxon>
        <taxon>Bacillati</taxon>
        <taxon>Bacillota</taxon>
        <taxon>Bacilli</taxon>
        <taxon>Bacillales</taxon>
        <taxon>Paenibacillaceae</taxon>
        <taxon>Paenibacillus</taxon>
    </lineage>
</organism>
<dbReference type="Pfam" id="PF10946">
    <property type="entry name" value="DUF2625"/>
    <property type="match status" value="1"/>
</dbReference>
<dbReference type="EMBL" id="UGSC01000001">
    <property type="protein sequence ID" value="SUA71128.1"/>
    <property type="molecule type" value="Genomic_DNA"/>
</dbReference>
<name>A0A0F0G4Y1_PAEPO</name>
<dbReference type="InterPro" id="IPR021239">
    <property type="entry name" value="DUF2625"/>
</dbReference>
<reference evidence="1 2" key="1">
    <citation type="submission" date="2018-06" db="EMBL/GenBank/DDBJ databases">
        <authorList>
            <consortium name="Pathogen Informatics"/>
            <person name="Doyle S."/>
        </authorList>
    </citation>
    <scope>NUCLEOTIDE SEQUENCE [LARGE SCALE GENOMIC DNA]</scope>
    <source>
        <strain evidence="1 2">NCTC10343</strain>
    </source>
</reference>
<dbReference type="RefSeq" id="WP_019688169.1">
    <property type="nucleotide sequence ID" value="NZ_CP009909.1"/>
</dbReference>
<dbReference type="Proteomes" id="UP000254400">
    <property type="component" value="Unassembled WGS sequence"/>
</dbReference>
<protein>
    <submittedName>
        <fullName evidence="1">Sugar phosphate permease</fullName>
    </submittedName>
</protein>